<name>J5SVP1_TRIAS</name>
<gene>
    <name evidence="1" type="ORF">A1Q1_03361</name>
</gene>
<dbReference type="EMBL" id="ALBS01000229">
    <property type="protein sequence ID" value="EJT47786.1"/>
    <property type="molecule type" value="Genomic_DNA"/>
</dbReference>
<comment type="caution">
    <text evidence="1">The sequence shown here is derived from an EMBL/GenBank/DDBJ whole genome shotgun (WGS) entry which is preliminary data.</text>
</comment>
<evidence type="ECO:0000313" key="1">
    <source>
        <dbReference type="EMBL" id="EJT47786.1"/>
    </source>
</evidence>
<reference evidence="1 2" key="1">
    <citation type="journal article" date="2012" name="Eukaryot. Cell">
        <title>Draft genome sequence of CBS 2479, the standard type strain of Trichosporon asahii.</title>
        <authorList>
            <person name="Yang R.Y."/>
            <person name="Li H.T."/>
            <person name="Zhu H."/>
            <person name="Zhou G.P."/>
            <person name="Wang M."/>
            <person name="Wang L."/>
        </authorList>
    </citation>
    <scope>NUCLEOTIDE SEQUENCE [LARGE SCALE GENOMIC DNA]</scope>
    <source>
        <strain evidence="2">ATCC 90039 / CBS 2479 / JCM 2466 / KCTC 7840 / NCYC 2677 / UAMH 7654</strain>
    </source>
</reference>
<evidence type="ECO:0000313" key="2">
    <source>
        <dbReference type="Proteomes" id="UP000002748"/>
    </source>
</evidence>
<protein>
    <submittedName>
        <fullName evidence="1">Uncharacterized protein</fullName>
    </submittedName>
</protein>
<dbReference type="VEuPathDB" id="FungiDB:A1Q1_03361"/>
<accession>J5SVP1</accession>
<dbReference type="Proteomes" id="UP000002748">
    <property type="component" value="Unassembled WGS sequence"/>
</dbReference>
<dbReference type="RefSeq" id="XP_014178668.1">
    <property type="nucleotide sequence ID" value="XM_014323193.1"/>
</dbReference>
<dbReference type="GeneID" id="25986874"/>
<sequence>MWGSEHIRPVYAVCRLSYAHAADADVRSQLREFRGGTASPDRVVRDRTPGELIVARTRLIPTIPAMSTPIVPSGAGRIDRAGDLARTGLGLGDQVIGAPEPSHDPGLSFSRALLEPDLGLGTEFQHRFCPLVVPEIQKVPEEVCVTPRLSAGPE</sequence>
<dbReference type="HOGENOM" id="CLU_1705496_0_0_1"/>
<dbReference type="KEGG" id="tasa:A1Q1_03361"/>
<proteinExistence type="predicted"/>
<organism evidence="1 2">
    <name type="scientific">Trichosporon asahii var. asahii (strain ATCC 90039 / CBS 2479 / JCM 2466 / KCTC 7840 / NBRC 103889/ NCYC 2677 / UAMH 7654)</name>
    <name type="common">Yeast</name>
    <dbReference type="NCBI Taxonomy" id="1186058"/>
    <lineage>
        <taxon>Eukaryota</taxon>
        <taxon>Fungi</taxon>
        <taxon>Dikarya</taxon>
        <taxon>Basidiomycota</taxon>
        <taxon>Agaricomycotina</taxon>
        <taxon>Tremellomycetes</taxon>
        <taxon>Trichosporonales</taxon>
        <taxon>Trichosporonaceae</taxon>
        <taxon>Trichosporon</taxon>
    </lineage>
</organism>
<dbReference type="AlphaFoldDB" id="J5SVP1"/>